<dbReference type="Pfam" id="PF00532">
    <property type="entry name" value="Peripla_BP_1"/>
    <property type="match status" value="1"/>
</dbReference>
<keyword evidence="4" id="KW-0297">G-protein coupled receptor</keyword>
<gene>
    <name evidence="14" type="ORF">SEMRO_2144_G316300.1</name>
</gene>
<evidence type="ECO:0000256" key="6">
    <source>
        <dbReference type="ARBA" id="ARBA00023170"/>
    </source>
</evidence>
<feature type="region of interest" description="Disordered" evidence="10">
    <location>
        <begin position="1216"/>
        <end position="1332"/>
    </location>
</feature>
<comment type="subcellular location">
    <subcellularLocation>
        <location evidence="1">Membrane</location>
        <topology evidence="1">Multi-pass membrane protein</topology>
    </subcellularLocation>
</comment>
<evidence type="ECO:0000256" key="2">
    <source>
        <dbReference type="ARBA" id="ARBA00022692"/>
    </source>
</evidence>
<feature type="domain" description="G-protein coupled receptors family 3 profile" evidence="13">
    <location>
        <begin position="811"/>
        <end position="1018"/>
    </location>
</feature>
<evidence type="ECO:0000256" key="5">
    <source>
        <dbReference type="ARBA" id="ARBA00023136"/>
    </source>
</evidence>
<feature type="compositionally biased region" description="Polar residues" evidence="10">
    <location>
        <begin position="1221"/>
        <end position="1237"/>
    </location>
</feature>
<keyword evidence="15" id="KW-1185">Reference proteome</keyword>
<evidence type="ECO:0000256" key="9">
    <source>
        <dbReference type="SAM" id="Coils"/>
    </source>
</evidence>
<dbReference type="EMBL" id="CAICTM010002142">
    <property type="protein sequence ID" value="CAB9528080.1"/>
    <property type="molecule type" value="Genomic_DNA"/>
</dbReference>
<feature type="signal peptide" evidence="12">
    <location>
        <begin position="1"/>
        <end position="25"/>
    </location>
</feature>
<feature type="transmembrane region" description="Helical" evidence="11">
    <location>
        <begin position="858"/>
        <end position="879"/>
    </location>
</feature>
<keyword evidence="6 14" id="KW-0675">Receptor</keyword>
<keyword evidence="3 11" id="KW-1133">Transmembrane helix</keyword>
<evidence type="ECO:0000256" key="7">
    <source>
        <dbReference type="ARBA" id="ARBA00023180"/>
    </source>
</evidence>
<comment type="caution">
    <text evidence="14">The sequence shown here is derived from an EMBL/GenBank/DDBJ whole genome shotgun (WGS) entry which is preliminary data.</text>
</comment>
<keyword evidence="5 11" id="KW-0472">Membrane</keyword>
<organism evidence="14 15">
    <name type="scientific">Seminavis robusta</name>
    <dbReference type="NCBI Taxonomy" id="568900"/>
    <lineage>
        <taxon>Eukaryota</taxon>
        <taxon>Sar</taxon>
        <taxon>Stramenopiles</taxon>
        <taxon>Ochrophyta</taxon>
        <taxon>Bacillariophyta</taxon>
        <taxon>Bacillariophyceae</taxon>
        <taxon>Bacillariophycidae</taxon>
        <taxon>Naviculales</taxon>
        <taxon>Naviculaceae</taxon>
        <taxon>Seminavis</taxon>
    </lineage>
</organism>
<dbReference type="PANTHER" id="PTHR10519">
    <property type="entry name" value="GABA-B RECEPTOR"/>
    <property type="match status" value="1"/>
</dbReference>
<keyword evidence="2 11" id="KW-0812">Transmembrane</keyword>
<evidence type="ECO:0000256" key="12">
    <source>
        <dbReference type="SAM" id="SignalP"/>
    </source>
</evidence>
<dbReference type="CDD" id="cd15047">
    <property type="entry name" value="7tmC_GABA-B-like"/>
    <property type="match status" value="1"/>
</dbReference>
<evidence type="ECO:0000313" key="14">
    <source>
        <dbReference type="EMBL" id="CAB9528080.1"/>
    </source>
</evidence>
<dbReference type="GO" id="GO:0038039">
    <property type="term" value="C:G protein-coupled receptor heterodimeric complex"/>
    <property type="evidence" value="ECO:0007669"/>
    <property type="project" value="TreeGrafter"/>
</dbReference>
<name>A0A9N8F0F0_9STRA</name>
<feature type="transmembrane region" description="Helical" evidence="11">
    <location>
        <begin position="734"/>
        <end position="754"/>
    </location>
</feature>
<feature type="compositionally biased region" description="Polar residues" evidence="10">
    <location>
        <begin position="1123"/>
        <end position="1133"/>
    </location>
</feature>
<protein>
    <submittedName>
        <fullName evidence="14">Gamma-aminobutyric acid (GABA) B receptor</fullName>
    </submittedName>
</protein>
<keyword evidence="7" id="KW-0325">Glycoprotein</keyword>
<feature type="transmembrane region" description="Helical" evidence="11">
    <location>
        <begin position="974"/>
        <end position="996"/>
    </location>
</feature>
<dbReference type="InterPro" id="IPR017978">
    <property type="entry name" value="GPCR_3_C"/>
</dbReference>
<dbReference type="OrthoDB" id="47382at2759"/>
<keyword evidence="12" id="KW-0732">Signal</keyword>
<evidence type="ECO:0000256" key="8">
    <source>
        <dbReference type="ARBA" id="ARBA00023224"/>
    </source>
</evidence>
<keyword evidence="8" id="KW-0807">Transducer</keyword>
<evidence type="ECO:0000256" key="11">
    <source>
        <dbReference type="SAM" id="Phobius"/>
    </source>
</evidence>
<accession>A0A9N8F0F0</accession>
<evidence type="ECO:0000256" key="4">
    <source>
        <dbReference type="ARBA" id="ARBA00023040"/>
    </source>
</evidence>
<feature type="compositionally biased region" description="Basic and acidic residues" evidence="10">
    <location>
        <begin position="1241"/>
        <end position="1257"/>
    </location>
</feature>
<evidence type="ECO:0000256" key="3">
    <source>
        <dbReference type="ARBA" id="ARBA00022989"/>
    </source>
</evidence>
<dbReference type="PANTHER" id="PTHR10519:SF20">
    <property type="entry name" value="G-PROTEIN COUPLED RECEPTOR 156-RELATED"/>
    <property type="match status" value="1"/>
</dbReference>
<dbReference type="PROSITE" id="PS50259">
    <property type="entry name" value="G_PROTEIN_RECEP_F3_4"/>
    <property type="match status" value="1"/>
</dbReference>
<evidence type="ECO:0000256" key="10">
    <source>
        <dbReference type="SAM" id="MobiDB-lite"/>
    </source>
</evidence>
<feature type="coiled-coil region" evidence="9">
    <location>
        <begin position="996"/>
        <end position="1023"/>
    </location>
</feature>
<feature type="compositionally biased region" description="Acidic residues" evidence="10">
    <location>
        <begin position="1153"/>
        <end position="1169"/>
    </location>
</feature>
<reference evidence="14" key="1">
    <citation type="submission" date="2020-06" db="EMBL/GenBank/DDBJ databases">
        <authorList>
            <consortium name="Plant Systems Biology data submission"/>
        </authorList>
    </citation>
    <scope>NUCLEOTIDE SEQUENCE</scope>
    <source>
        <strain evidence="14">D6</strain>
    </source>
</reference>
<evidence type="ECO:0000313" key="15">
    <source>
        <dbReference type="Proteomes" id="UP001153069"/>
    </source>
</evidence>
<feature type="transmembrane region" description="Helical" evidence="11">
    <location>
        <begin position="770"/>
        <end position="790"/>
    </location>
</feature>
<evidence type="ECO:0000256" key="1">
    <source>
        <dbReference type="ARBA" id="ARBA00004141"/>
    </source>
</evidence>
<feature type="transmembrane region" description="Helical" evidence="11">
    <location>
        <begin position="818"/>
        <end position="837"/>
    </location>
</feature>
<feature type="transmembrane region" description="Helical" evidence="11">
    <location>
        <begin position="908"/>
        <end position="925"/>
    </location>
</feature>
<dbReference type="SUPFAM" id="SSF53822">
    <property type="entry name" value="Periplasmic binding protein-like I"/>
    <property type="match status" value="2"/>
</dbReference>
<evidence type="ECO:0000259" key="13">
    <source>
        <dbReference type="PROSITE" id="PS50259"/>
    </source>
</evidence>
<sequence length="1332" mass="145615">MTIARSWSSQALLLCLLLLMDVSFCLPSSVDGSSLFRPPIPYDCEPCLDRTDATLVAFLPESPTFSTTTSSTGSNTEASQQMAYAMEEVARSMNVQLQVEIFPEESLMVQAILDLAQEHSRQQASSTGSSGKRISALMISIPTPTIYQAVIQALEITDQKLPILGLHMGHQYFDISPSPPTSSLLNFVGMDELQSGKATGNRIKSQYWKKDTNTTVRRVLYVIPSWADANNNSLSHQIQQRLQGLKTSFAAHVSNVTLDTIVVSSISDTTIDSCSYDAIVLADKSLLSSAIPTLTNDNCQQVLSTFGTNTQVYNAISSSQIEFTIGSDYYLMASLTATLAGLYATTGTTLLPPTGTNKKYYTVAPRILHVNNLQQDAIRACEAIGFPSCQNTENDDVVLNAGCVCHDRSVIRIAAVYQNNPVFQLPIAAARQAGRDLGITLLLDPLDLRGTREEKDFAYAEKIRALCQDHVDGIITTIRDESIAEAVAFCQSLNIPVVALTPVIPAAKDILTGTIPVMGLDDFHAGYTMGQVLLERGVRYGVCMNWKNAVQLQPLCDAFELAMIEGGGTYLGVIHGKADNRILNRDIIEQFIQPKLNDTTRSTSGTTNNMTRWEHVGIFMQGSNFVSGATFAQESHPGLVLGVIERDEVVYEALRQGKLVATLDQQHYLRGYLPVALLTWLRQTRQQLSTQFLPTGPIVVRDAPGPGETICREQFFPVCPEYQEKNHLGRGIRGVGYCIYAFILVVAGGLMYWVHVNRDERIVKASQPEFLIAICFGCVVLASAIIPMSLDDGVLEEDGGCVGCTCAGCDVACMSSPWLYAMGFVIIFASLFSKIWRMNRLISGAAHFRRLKLSARDVIVPLVVLLSLNLIFLVVWTAVDPMYWERGRRCGADEFTSYGVCRIGKTKVSVVMGLLVILVDSLALFMANYQAYKARNFSTEYSESKYIALAMMCILQVLMVGVPLSFLVTDSPPAWFLIRVFIAAIVTLSVLLLMFIPKIQKLREATEKKRQSLKRREEAAQNAYLQGVPGEDIERVSNGSVRSVSSSMSSSSQRSGLKIRKRMVSLARLSWQPEELVAAGLARFGRKQENSTTKSPTVDETLRAYQSGATGDTHRVASSITIDGIGSQHNRSNPHLLGDINESDDDVVKSDSDGDDDNDDKAEEEDYRDEGEGLRLSVSNRAMVPLADNDDTAGGDRDGLRVSVTKDAAPDMFLAQDVDNEQPTVPHQTQEDSSQGSKRPLARDGGMDGLDDGHVPRETAPLVVDTGNTIEESSDDHRPHSSSDVVMIVDESKDVSTLIDTGTGGVSILDGTPATNGEHGVKDDVDTDDDEN</sequence>
<keyword evidence="9" id="KW-0175">Coiled coil</keyword>
<dbReference type="Gene3D" id="3.40.50.2300">
    <property type="match status" value="4"/>
</dbReference>
<dbReference type="InterPro" id="IPR001761">
    <property type="entry name" value="Peripla_BP/Lac1_sug-bd_dom"/>
</dbReference>
<feature type="chain" id="PRO_5040122293" evidence="12">
    <location>
        <begin position="26"/>
        <end position="1332"/>
    </location>
</feature>
<feature type="transmembrane region" description="Helical" evidence="11">
    <location>
        <begin position="946"/>
        <end position="968"/>
    </location>
</feature>
<dbReference type="Proteomes" id="UP001153069">
    <property type="component" value="Unassembled WGS sequence"/>
</dbReference>
<dbReference type="Pfam" id="PF00003">
    <property type="entry name" value="7tm_3"/>
    <property type="match status" value="1"/>
</dbReference>
<proteinExistence type="predicted"/>
<dbReference type="InterPro" id="IPR028082">
    <property type="entry name" value="Peripla_BP_I"/>
</dbReference>
<dbReference type="GO" id="GO:0004965">
    <property type="term" value="F:G protein-coupled GABA receptor activity"/>
    <property type="evidence" value="ECO:0007669"/>
    <property type="project" value="InterPro"/>
</dbReference>
<dbReference type="InterPro" id="IPR002455">
    <property type="entry name" value="GPCR3_GABA-B"/>
</dbReference>
<feature type="region of interest" description="Disordered" evidence="10">
    <location>
        <begin position="1123"/>
        <end position="1200"/>
    </location>
</feature>